<name>A0A0F9G1A2_9ZZZZ</name>
<dbReference type="SMART" id="SM00710">
    <property type="entry name" value="PbH1"/>
    <property type="match status" value="9"/>
</dbReference>
<dbReference type="InterPro" id="IPR012334">
    <property type="entry name" value="Pectin_lyas_fold"/>
</dbReference>
<evidence type="ECO:0000313" key="2">
    <source>
        <dbReference type="EMBL" id="KKL57167.1"/>
    </source>
</evidence>
<dbReference type="Gene3D" id="2.160.20.10">
    <property type="entry name" value="Single-stranded right-handed beta-helix, Pectin lyase-like"/>
    <property type="match status" value="2"/>
</dbReference>
<sequence>GIEYQTWTSSVSNFSHCIFEFISTVDNTGIPYNSHKAPFHFGGDGYMYMTHSVIRNNLGTNCGGIYTSDHAFIDSCMVRDNIAYGTDNFSVQTAGGIYIYSSEDGEVTNSMIINNRAYGHSAGGGIKIYAGSPLTINNFISNNRSFQNTVSGGGIMCGSSYPRIIQNLIVNNECSSAGGIYYQAGGGKLYNNTICNNLSHRSDGAGLRFEGSSGTIATNNILYGNENSIGLAQISLSSMSSQPVVKYNLIGMGMGEIVGQDNGAIMESDNLFGNPSIFNPTAFTGNGILSKPEDWYLSDNSFLINEGNVEPINQFSIEKDMAGNRRINYGHVDPGCFEFRVESYTPAATISSPEVWIADTVHITKETRLNAKVTIYPGVVILSDGNHNIYAWDSLYAIGTANAPILFTIKDTAGFSNAASDSGGWGHIDCQGFDPRVFKHCVFEFGKVYRTIDEERGLITGRSNGNVHVEKCVFRNCHMIHSSLVYTFSGPNYIVKGCTFYNNKITSTAGLIMLVNGSNYLVRDNLIYNNDCEQRIVSLGGANIDFINNSIYHNNGQVTMGTCFNINCVNNTIVNNSSGASIWTGDNARIINSIIPELSISQEGYE</sequence>
<proteinExistence type="predicted"/>
<evidence type="ECO:0000259" key="1">
    <source>
        <dbReference type="Pfam" id="PF13229"/>
    </source>
</evidence>
<reference evidence="2" key="1">
    <citation type="journal article" date="2015" name="Nature">
        <title>Complex archaea that bridge the gap between prokaryotes and eukaryotes.</title>
        <authorList>
            <person name="Spang A."/>
            <person name="Saw J.H."/>
            <person name="Jorgensen S.L."/>
            <person name="Zaremba-Niedzwiedzka K."/>
            <person name="Martijn J."/>
            <person name="Lind A.E."/>
            <person name="van Eijk R."/>
            <person name="Schleper C."/>
            <person name="Guy L."/>
            <person name="Ettema T.J."/>
        </authorList>
    </citation>
    <scope>NUCLEOTIDE SEQUENCE</scope>
</reference>
<feature type="non-terminal residue" evidence="2">
    <location>
        <position position="606"/>
    </location>
</feature>
<dbReference type="InterPro" id="IPR039448">
    <property type="entry name" value="Beta_helix"/>
</dbReference>
<organism evidence="2">
    <name type="scientific">marine sediment metagenome</name>
    <dbReference type="NCBI Taxonomy" id="412755"/>
    <lineage>
        <taxon>unclassified sequences</taxon>
        <taxon>metagenomes</taxon>
        <taxon>ecological metagenomes</taxon>
    </lineage>
</organism>
<comment type="caution">
    <text evidence="2">The sequence shown here is derived from an EMBL/GenBank/DDBJ whole genome shotgun (WGS) entry which is preliminary data.</text>
</comment>
<dbReference type="SUPFAM" id="SSF51126">
    <property type="entry name" value="Pectin lyase-like"/>
    <property type="match status" value="2"/>
</dbReference>
<feature type="domain" description="Right handed beta helix" evidence="1">
    <location>
        <begin position="463"/>
        <end position="593"/>
    </location>
</feature>
<feature type="non-terminal residue" evidence="2">
    <location>
        <position position="1"/>
    </location>
</feature>
<protein>
    <recommendedName>
        <fullName evidence="1">Right handed beta helix domain-containing protein</fullName>
    </recommendedName>
</protein>
<dbReference type="InterPro" id="IPR011050">
    <property type="entry name" value="Pectin_lyase_fold/virulence"/>
</dbReference>
<dbReference type="Pfam" id="PF13229">
    <property type="entry name" value="Beta_helix"/>
    <property type="match status" value="1"/>
</dbReference>
<dbReference type="EMBL" id="LAZR01030256">
    <property type="protein sequence ID" value="KKL57167.1"/>
    <property type="molecule type" value="Genomic_DNA"/>
</dbReference>
<dbReference type="AlphaFoldDB" id="A0A0F9G1A2"/>
<gene>
    <name evidence="2" type="ORF">LCGC14_2238120</name>
</gene>
<accession>A0A0F9G1A2</accession>
<dbReference type="InterPro" id="IPR006626">
    <property type="entry name" value="PbH1"/>
</dbReference>